<dbReference type="PROSITE" id="PS50865">
    <property type="entry name" value="ZF_MYND_2"/>
    <property type="match status" value="1"/>
</dbReference>
<reference evidence="7" key="1">
    <citation type="journal article" date="2020" name="Stud. Mycol.">
        <title>101 Dothideomycetes genomes: a test case for predicting lifestyles and emergence of pathogens.</title>
        <authorList>
            <person name="Haridas S."/>
            <person name="Albert R."/>
            <person name="Binder M."/>
            <person name="Bloem J."/>
            <person name="Labutti K."/>
            <person name="Salamov A."/>
            <person name="Andreopoulos B."/>
            <person name="Baker S."/>
            <person name="Barry K."/>
            <person name="Bills G."/>
            <person name="Bluhm B."/>
            <person name="Cannon C."/>
            <person name="Castanera R."/>
            <person name="Culley D."/>
            <person name="Daum C."/>
            <person name="Ezra D."/>
            <person name="Gonzalez J."/>
            <person name="Henrissat B."/>
            <person name="Kuo A."/>
            <person name="Liang C."/>
            <person name="Lipzen A."/>
            <person name="Lutzoni F."/>
            <person name="Magnuson J."/>
            <person name="Mondo S."/>
            <person name="Nolan M."/>
            <person name="Ohm R."/>
            <person name="Pangilinan J."/>
            <person name="Park H.-J."/>
            <person name="Ramirez L."/>
            <person name="Alfaro M."/>
            <person name="Sun H."/>
            <person name="Tritt A."/>
            <person name="Yoshinaga Y."/>
            <person name="Zwiers L.-H."/>
            <person name="Turgeon B."/>
            <person name="Goodwin S."/>
            <person name="Spatafora J."/>
            <person name="Crous P."/>
            <person name="Grigoriev I."/>
        </authorList>
    </citation>
    <scope>NUCLEOTIDE SEQUENCE</scope>
    <source>
        <strain evidence="7">CBS 473.64</strain>
    </source>
</reference>
<dbReference type="EMBL" id="MU006783">
    <property type="protein sequence ID" value="KAF2641386.1"/>
    <property type="molecule type" value="Genomic_DNA"/>
</dbReference>
<dbReference type="AlphaFoldDB" id="A0A6A6S0M4"/>
<gene>
    <name evidence="7" type="ORF">P280DRAFT_517590</name>
</gene>
<keyword evidence="5" id="KW-0812">Transmembrane</keyword>
<name>A0A6A6S0M4_9PLEO</name>
<dbReference type="GO" id="GO:0008270">
    <property type="term" value="F:zinc ion binding"/>
    <property type="evidence" value="ECO:0007669"/>
    <property type="project" value="UniProtKB-KW"/>
</dbReference>
<keyword evidence="2 4" id="KW-0863">Zinc-finger</keyword>
<dbReference type="InterPro" id="IPR027974">
    <property type="entry name" value="DUF4470"/>
</dbReference>
<accession>A0A6A6S0M4</accession>
<feature type="transmembrane region" description="Helical" evidence="5">
    <location>
        <begin position="169"/>
        <end position="192"/>
    </location>
</feature>
<organism evidence="7 8">
    <name type="scientific">Massarina eburnea CBS 473.64</name>
    <dbReference type="NCBI Taxonomy" id="1395130"/>
    <lineage>
        <taxon>Eukaryota</taxon>
        <taxon>Fungi</taxon>
        <taxon>Dikarya</taxon>
        <taxon>Ascomycota</taxon>
        <taxon>Pezizomycotina</taxon>
        <taxon>Dothideomycetes</taxon>
        <taxon>Pleosporomycetidae</taxon>
        <taxon>Pleosporales</taxon>
        <taxon>Massarineae</taxon>
        <taxon>Massarinaceae</taxon>
        <taxon>Massarina</taxon>
    </lineage>
</organism>
<evidence type="ECO:0000256" key="1">
    <source>
        <dbReference type="ARBA" id="ARBA00022723"/>
    </source>
</evidence>
<evidence type="ECO:0000256" key="3">
    <source>
        <dbReference type="ARBA" id="ARBA00022833"/>
    </source>
</evidence>
<dbReference type="Pfam" id="PF14737">
    <property type="entry name" value="DUF4470"/>
    <property type="match status" value="1"/>
</dbReference>
<evidence type="ECO:0000256" key="4">
    <source>
        <dbReference type="PROSITE-ProRule" id="PRU00134"/>
    </source>
</evidence>
<keyword evidence="5" id="KW-0472">Membrane</keyword>
<sequence length="308" mass="34862">MATDLATKMVPFLNPPLCANSERVVNGELSPCTKSTTQTCNHCHLVQYCSKNCRNADWKHHKKICDGDLMKKDWMPRYVHEGRTPAYVGGPLHTPFGVPQYLWGNVPAIDILNLKDNEKDQGVDFKLLFAASGDLRNVIKTIVGLPKDYKGKCTLVINDANFHVASRNILLLLIALSFEPEVAAPIMIHLWYSALLPKSMLFALQHAILPILFEINVGLSFMPMDGHQYVRTFRSGDKYTMIVHLDKAGWIALKDMLMVPFGLTEDLAQSIRKRTMLAPERADYFDRAMYRQPPAARPKQRSRYSALC</sequence>
<dbReference type="Gene3D" id="6.10.140.2220">
    <property type="match status" value="1"/>
</dbReference>
<evidence type="ECO:0000313" key="8">
    <source>
        <dbReference type="Proteomes" id="UP000799753"/>
    </source>
</evidence>
<evidence type="ECO:0000256" key="5">
    <source>
        <dbReference type="SAM" id="Phobius"/>
    </source>
</evidence>
<evidence type="ECO:0000313" key="7">
    <source>
        <dbReference type="EMBL" id="KAF2641386.1"/>
    </source>
</evidence>
<feature type="domain" description="MYND-type" evidence="6">
    <location>
        <begin position="29"/>
        <end position="65"/>
    </location>
</feature>
<dbReference type="Proteomes" id="UP000799753">
    <property type="component" value="Unassembled WGS sequence"/>
</dbReference>
<keyword evidence="3" id="KW-0862">Zinc</keyword>
<evidence type="ECO:0000256" key="2">
    <source>
        <dbReference type="ARBA" id="ARBA00022771"/>
    </source>
</evidence>
<keyword evidence="1" id="KW-0479">Metal-binding</keyword>
<dbReference type="SUPFAM" id="SSF144232">
    <property type="entry name" value="HIT/MYND zinc finger-like"/>
    <property type="match status" value="1"/>
</dbReference>
<dbReference type="Pfam" id="PF01753">
    <property type="entry name" value="zf-MYND"/>
    <property type="match status" value="1"/>
</dbReference>
<proteinExistence type="predicted"/>
<dbReference type="OrthoDB" id="5282002at2759"/>
<feature type="transmembrane region" description="Helical" evidence="5">
    <location>
        <begin position="204"/>
        <end position="224"/>
    </location>
</feature>
<dbReference type="InterPro" id="IPR002893">
    <property type="entry name" value="Znf_MYND"/>
</dbReference>
<protein>
    <recommendedName>
        <fullName evidence="6">MYND-type domain-containing protein</fullName>
    </recommendedName>
</protein>
<keyword evidence="8" id="KW-1185">Reference proteome</keyword>
<keyword evidence="5" id="KW-1133">Transmembrane helix</keyword>
<evidence type="ECO:0000259" key="6">
    <source>
        <dbReference type="PROSITE" id="PS50865"/>
    </source>
</evidence>